<accession>A0A5M3YQV1</accession>
<protein>
    <submittedName>
        <fullName evidence="2">Kinase-like protein</fullName>
    </submittedName>
</protein>
<comment type="caution">
    <text evidence="2">The sequence shown here is derived from an EMBL/GenBank/DDBJ whole genome shotgun (WGS) entry which is preliminary data.</text>
</comment>
<dbReference type="Proteomes" id="UP000452235">
    <property type="component" value="Unassembled WGS sequence"/>
</dbReference>
<evidence type="ECO:0000313" key="3">
    <source>
        <dbReference type="Proteomes" id="UP000452235"/>
    </source>
</evidence>
<dbReference type="SUPFAM" id="SSF56112">
    <property type="entry name" value="Protein kinase-like (PK-like)"/>
    <property type="match status" value="1"/>
</dbReference>
<proteinExistence type="predicted"/>
<reference evidence="2 3" key="1">
    <citation type="submission" date="2020-01" db="EMBL/GenBank/DDBJ databases">
        <title>Aspergillus terreus IFO 6365 whole genome shotgun sequence.</title>
        <authorList>
            <person name="Kanamasa S."/>
            <person name="Takahashi H."/>
        </authorList>
    </citation>
    <scope>NUCLEOTIDE SEQUENCE [LARGE SCALE GENOMIC DNA]</scope>
    <source>
        <strain evidence="2 3">IFO 6365</strain>
    </source>
</reference>
<evidence type="ECO:0000313" key="2">
    <source>
        <dbReference type="EMBL" id="GFF15128.1"/>
    </source>
</evidence>
<dbReference type="Pfam" id="PF01636">
    <property type="entry name" value="APH"/>
    <property type="match status" value="1"/>
</dbReference>
<dbReference type="OrthoDB" id="2906425at2759"/>
<dbReference type="PANTHER" id="PTHR21310">
    <property type="entry name" value="AMINOGLYCOSIDE PHOSPHOTRANSFERASE-RELATED-RELATED"/>
    <property type="match status" value="1"/>
</dbReference>
<dbReference type="InterPro" id="IPR002575">
    <property type="entry name" value="Aminoglycoside_PTrfase"/>
</dbReference>
<dbReference type="PANTHER" id="PTHR21310:SF15">
    <property type="entry name" value="AMINOGLYCOSIDE PHOSPHOTRANSFERASE DOMAIN-CONTAINING PROTEIN"/>
    <property type="match status" value="1"/>
</dbReference>
<dbReference type="InterPro" id="IPR011009">
    <property type="entry name" value="Kinase-like_dom_sf"/>
</dbReference>
<keyword evidence="2" id="KW-0418">Kinase</keyword>
<gene>
    <name evidence="2" type="ORF">ATEIFO6365_0004024700</name>
</gene>
<dbReference type="GO" id="GO:0016301">
    <property type="term" value="F:kinase activity"/>
    <property type="evidence" value="ECO:0007669"/>
    <property type="project" value="UniProtKB-KW"/>
</dbReference>
<feature type="domain" description="Aminoglycoside phosphotransferase" evidence="1">
    <location>
        <begin position="135"/>
        <end position="279"/>
    </location>
</feature>
<keyword evidence="2" id="KW-0808">Transferase</keyword>
<dbReference type="EMBL" id="BLJY01000004">
    <property type="protein sequence ID" value="GFF15128.1"/>
    <property type="molecule type" value="Genomic_DNA"/>
</dbReference>
<evidence type="ECO:0000259" key="1">
    <source>
        <dbReference type="Pfam" id="PF01636"/>
    </source>
</evidence>
<organism evidence="2 3">
    <name type="scientific">Aspergillus terreus</name>
    <dbReference type="NCBI Taxonomy" id="33178"/>
    <lineage>
        <taxon>Eukaryota</taxon>
        <taxon>Fungi</taxon>
        <taxon>Dikarya</taxon>
        <taxon>Ascomycota</taxon>
        <taxon>Pezizomycotina</taxon>
        <taxon>Eurotiomycetes</taxon>
        <taxon>Eurotiomycetidae</taxon>
        <taxon>Eurotiales</taxon>
        <taxon>Aspergillaceae</taxon>
        <taxon>Aspergillus</taxon>
        <taxon>Aspergillus subgen. Circumdati</taxon>
    </lineage>
</organism>
<name>A0A5M3YQV1_ASPTE</name>
<dbReference type="AlphaFoldDB" id="A0A5M3YQV1"/>
<dbReference type="InterPro" id="IPR051678">
    <property type="entry name" value="AGP_Transferase"/>
</dbReference>
<keyword evidence="3" id="KW-1185">Reference proteome</keyword>
<sequence>MKSLKVSFFGDGTPYDGVSQRFELSTPDATLRLPDEFLFRTHCRLAAALHLFSIEDKISKGWPRPERTLIPQWIRNVSYRLSRYIPLCIRMRFYLFLYPIGLYLYGHTLSLFVHRLPFGLVLKECIRAPQSEPNALRLVETHTSIPAPRLIDSGEYNGNTYLVMTHIPGQNLAEVAHLMSYAERDRFADDLDRCVAQLRKIPNNTPYLFADTVGGPVVDHRIPDGRGGPFNTEADFNNHLVSHLACSFVEAVDGLSPPRSHASHFTHSDFHATNLMVEGG</sequence>